<dbReference type="PROSITE" id="PS51318">
    <property type="entry name" value="TAT"/>
    <property type="match status" value="1"/>
</dbReference>
<dbReference type="EMBL" id="NCEB01000022">
    <property type="protein sequence ID" value="OYX32442.1"/>
    <property type="molecule type" value="Genomic_DNA"/>
</dbReference>
<feature type="region of interest" description="Disordered" evidence="1">
    <location>
        <begin position="37"/>
        <end position="70"/>
    </location>
</feature>
<keyword evidence="2" id="KW-0732">Signal</keyword>
<dbReference type="Proteomes" id="UP000215595">
    <property type="component" value="Unassembled WGS sequence"/>
</dbReference>
<evidence type="ECO:0000313" key="3">
    <source>
        <dbReference type="EMBL" id="OYX32442.1"/>
    </source>
</evidence>
<feature type="chain" id="PRO_5012039381" evidence="2">
    <location>
        <begin position="28"/>
        <end position="226"/>
    </location>
</feature>
<feature type="compositionally biased region" description="Polar residues" evidence="1">
    <location>
        <begin position="42"/>
        <end position="51"/>
    </location>
</feature>
<comment type="caution">
    <text evidence="3">The sequence shown here is derived from an EMBL/GenBank/DDBJ whole genome shotgun (WGS) entry which is preliminary data.</text>
</comment>
<sequence>MTDRSHRTLLVLTASAAALLLTAGASAQETPAQARARAATQSLNGGPSETTLGLPPAAPPAPSVQAPRPTQTRDLDRTLEDLLGAFADEAEPEDAATPAVTLAEGETEPAPIPVALGYYVRGDKDCDQVWPGEGDLAFMTPTTFTIDFGGCAPGQFLQTGPNSWREEQSCRTELGGDAGSYVVDYEMVETGTLRRTARLEIDSSVEQDTWRFCEIADVPENARFGS</sequence>
<evidence type="ECO:0000256" key="1">
    <source>
        <dbReference type="SAM" id="MobiDB-lite"/>
    </source>
</evidence>
<evidence type="ECO:0000313" key="4">
    <source>
        <dbReference type="Proteomes" id="UP000215595"/>
    </source>
</evidence>
<gene>
    <name evidence="3" type="ORF">B7Z01_11020</name>
</gene>
<protein>
    <submittedName>
        <fullName evidence="3">Uncharacterized protein</fullName>
    </submittedName>
</protein>
<proteinExistence type="predicted"/>
<accession>A0A258FKY8</accession>
<dbReference type="AlphaFoldDB" id="A0A258FKY8"/>
<feature type="signal peptide" evidence="2">
    <location>
        <begin position="1"/>
        <end position="27"/>
    </location>
</feature>
<evidence type="ECO:0000256" key="2">
    <source>
        <dbReference type="SAM" id="SignalP"/>
    </source>
</evidence>
<name>A0A258FKY8_9CAUL</name>
<organism evidence="3 4">
    <name type="scientific">Brevundimonas subvibrioides</name>
    <dbReference type="NCBI Taxonomy" id="74313"/>
    <lineage>
        <taxon>Bacteria</taxon>
        <taxon>Pseudomonadati</taxon>
        <taxon>Pseudomonadota</taxon>
        <taxon>Alphaproteobacteria</taxon>
        <taxon>Caulobacterales</taxon>
        <taxon>Caulobacteraceae</taxon>
        <taxon>Brevundimonas</taxon>
    </lineage>
</organism>
<reference evidence="3 4" key="1">
    <citation type="submission" date="2017-03" db="EMBL/GenBank/DDBJ databases">
        <title>Lifting the veil on microbial sulfur biogeochemistry in mining wastewaters.</title>
        <authorList>
            <person name="Kantor R.S."/>
            <person name="Colenbrander Nelson T."/>
            <person name="Marshall S."/>
            <person name="Bennett D."/>
            <person name="Apte S."/>
            <person name="Camacho D."/>
            <person name="Thomas B.C."/>
            <person name="Warren L.A."/>
            <person name="Banfield J.F."/>
        </authorList>
    </citation>
    <scope>NUCLEOTIDE SEQUENCE [LARGE SCALE GENOMIC DNA]</scope>
    <source>
        <strain evidence="3">32-69-9</strain>
    </source>
</reference>
<dbReference type="InterPro" id="IPR006311">
    <property type="entry name" value="TAT_signal"/>
</dbReference>